<proteinExistence type="predicted"/>
<sequence length="111" mass="12569">MKILLVCESGMSTSILEQRMKKYVEVNDIDVKIKSIASAKFQNIIDNYDFDIVLLAPQVRFLKTRLEEIINPKNTPIELINTIDYGTANGENVTKFAINVISKSEFKGSLQ</sequence>
<organism evidence="9">
    <name type="scientific">Borrelia crocidurae DOU</name>
    <dbReference type="NCBI Taxonomy" id="1293575"/>
    <lineage>
        <taxon>Bacteria</taxon>
        <taxon>Pseudomonadati</taxon>
        <taxon>Spirochaetota</taxon>
        <taxon>Spirochaetia</taxon>
        <taxon>Spirochaetales</taxon>
        <taxon>Borreliaceae</taxon>
        <taxon>Borrelia</taxon>
    </lineage>
</organism>
<dbReference type="SUPFAM" id="SSF52794">
    <property type="entry name" value="PTS system IIB component-like"/>
    <property type="match status" value="1"/>
</dbReference>
<feature type="domain" description="PTS EIIB type-3" evidence="8">
    <location>
        <begin position="1"/>
        <end position="107"/>
    </location>
</feature>
<keyword evidence="1" id="KW-0813">Transport</keyword>
<gene>
    <name evidence="9" type="ORF">BCD_1436</name>
</gene>
<dbReference type="InterPro" id="IPR003501">
    <property type="entry name" value="PTS_EIIB_2/3"/>
</dbReference>
<dbReference type="GO" id="GO:0016301">
    <property type="term" value="F:kinase activity"/>
    <property type="evidence" value="ECO:0007669"/>
    <property type="project" value="UniProtKB-KW"/>
</dbReference>
<evidence type="ECO:0000256" key="7">
    <source>
        <dbReference type="PROSITE-ProRule" id="PRU00423"/>
    </source>
</evidence>
<keyword evidence="6" id="KW-0418">Kinase</keyword>
<dbReference type="Gene3D" id="3.40.50.2300">
    <property type="match status" value="1"/>
</dbReference>
<dbReference type="PANTHER" id="PTHR34581:SF2">
    <property type="entry name" value="PTS SYSTEM N,N'-DIACETYLCHITOBIOSE-SPECIFIC EIIB COMPONENT"/>
    <property type="match status" value="1"/>
</dbReference>
<keyword evidence="5" id="KW-0598">Phosphotransferase system</keyword>
<dbReference type="GO" id="GO:0008982">
    <property type="term" value="F:protein-N(PI)-phosphohistidine-sugar phosphotransferase activity"/>
    <property type="evidence" value="ECO:0007669"/>
    <property type="project" value="InterPro"/>
</dbReference>
<dbReference type="HOGENOM" id="CLU_147323_2_1_12"/>
<feature type="modified residue" description="Phosphocysteine; by EIIA" evidence="7">
    <location>
        <position position="7"/>
    </location>
</feature>
<dbReference type="InterPro" id="IPR013012">
    <property type="entry name" value="PTS_EIIB_3"/>
</dbReference>
<keyword evidence="4 9" id="KW-0808">Transferase</keyword>
<dbReference type="PROSITE" id="PS51100">
    <property type="entry name" value="PTS_EIIB_TYPE_3"/>
    <property type="match status" value="1"/>
</dbReference>
<dbReference type="InterPro" id="IPR036095">
    <property type="entry name" value="PTS_EIIB-like_sf"/>
</dbReference>
<dbReference type="GO" id="GO:0009401">
    <property type="term" value="P:phosphoenolpyruvate-dependent sugar phosphotransferase system"/>
    <property type="evidence" value="ECO:0007669"/>
    <property type="project" value="UniProtKB-KW"/>
</dbReference>
<evidence type="ECO:0000259" key="8">
    <source>
        <dbReference type="PROSITE" id="PS51100"/>
    </source>
</evidence>
<dbReference type="CDD" id="cd05564">
    <property type="entry name" value="PTS_IIB_chitobiose_lichenan"/>
    <property type="match status" value="1"/>
</dbReference>
<name>W5SKR0_9SPIR</name>
<protein>
    <submittedName>
        <fullName evidence="9">PTS system, diacetylchitobiose-specific IIB component</fullName>
        <ecNumber evidence="9">2.7.1.69</ecNumber>
    </submittedName>
</protein>
<geneLocation type="plasmid" evidence="9">
    <name>unnamed</name>
</geneLocation>
<accession>W5SKR0</accession>
<dbReference type="EC" id="2.7.1.69" evidence="9"/>
<dbReference type="Pfam" id="PF02302">
    <property type="entry name" value="PTS_IIB"/>
    <property type="match status" value="1"/>
</dbReference>
<evidence type="ECO:0000256" key="6">
    <source>
        <dbReference type="ARBA" id="ARBA00022777"/>
    </source>
</evidence>
<dbReference type="PANTHER" id="PTHR34581">
    <property type="entry name" value="PTS SYSTEM N,N'-DIACETYLCHITOBIOSE-SPECIFIC EIIB COMPONENT"/>
    <property type="match status" value="1"/>
</dbReference>
<evidence type="ECO:0000256" key="1">
    <source>
        <dbReference type="ARBA" id="ARBA00022448"/>
    </source>
</evidence>
<keyword evidence="2" id="KW-0597">Phosphoprotein</keyword>
<reference evidence="9" key="1">
    <citation type="submission" date="2013-02" db="EMBL/GenBank/DDBJ databases">
        <title>Comparative genomics of Borrelia species.</title>
        <authorList>
            <person name="Schwan T.G."/>
            <person name="Raffel S.J."/>
            <person name="Porcella S.F."/>
        </authorList>
    </citation>
    <scope>NUCLEOTIDE SEQUENCE</scope>
    <source>
        <strain evidence="9">DOU</strain>
        <plasmid evidence="9">unnamed</plasmid>
    </source>
</reference>
<evidence type="ECO:0000313" key="9">
    <source>
        <dbReference type="EMBL" id="AHH07502.1"/>
    </source>
</evidence>
<keyword evidence="9" id="KW-0614">Plasmid</keyword>
<evidence type="ECO:0000256" key="5">
    <source>
        <dbReference type="ARBA" id="ARBA00022683"/>
    </source>
</evidence>
<keyword evidence="3" id="KW-0762">Sugar transport</keyword>
<dbReference type="AlphaFoldDB" id="W5SKR0"/>
<evidence type="ECO:0000256" key="2">
    <source>
        <dbReference type="ARBA" id="ARBA00022553"/>
    </source>
</evidence>
<dbReference type="EMBL" id="CP004318">
    <property type="protein sequence ID" value="AHH07502.1"/>
    <property type="molecule type" value="Genomic_DNA"/>
</dbReference>
<dbReference type="InterPro" id="IPR051819">
    <property type="entry name" value="PTS_sugar-specific_EIIB"/>
</dbReference>
<evidence type="ECO:0000256" key="3">
    <source>
        <dbReference type="ARBA" id="ARBA00022597"/>
    </source>
</evidence>
<dbReference type="RefSeq" id="WP_025401419.1">
    <property type="nucleotide sequence ID" value="NZ_CP004318.1"/>
</dbReference>
<evidence type="ECO:0000256" key="4">
    <source>
        <dbReference type="ARBA" id="ARBA00022679"/>
    </source>
</evidence>